<dbReference type="PANTHER" id="PTHR48100:SF62">
    <property type="entry name" value="GLUCOSYL-3-PHOSPHOGLYCERATE PHOSPHATASE"/>
    <property type="match status" value="1"/>
</dbReference>
<reference evidence="2" key="1">
    <citation type="journal article" date="2019" name="Int. J. Syst. Evol. Microbiol.">
        <title>The Global Catalogue of Microorganisms (GCM) 10K type strain sequencing project: providing services to taxonomists for standard genome sequencing and annotation.</title>
        <authorList>
            <consortium name="The Broad Institute Genomics Platform"/>
            <consortium name="The Broad Institute Genome Sequencing Center for Infectious Disease"/>
            <person name="Wu L."/>
            <person name="Ma J."/>
        </authorList>
    </citation>
    <scope>NUCLEOTIDE SEQUENCE [LARGE SCALE GENOMIC DNA]</scope>
    <source>
        <strain evidence="2">CGMCC 4.7289</strain>
    </source>
</reference>
<sequence length="209" mass="22237">MSGVRLVLVRHGESHWNVEERYQGQADSGLTPAGIEQAAVAAIELRRRFGEADLVVTSDLPRARDTAYAYTRNVLVDPRLREVDVGSWTGRTFTDVAADHPADVATAAEGVDVRRGGGETFAEVRERVWAALTEAADRAGDGATVVLFTHGGAIRVAAAAALSLPVPGHHDLAPPVNTSLTVIAYAAGRSRLAEYNSPTAREARSTRAD</sequence>
<accession>A0ABV8LXZ7</accession>
<name>A0ABV8LXZ7_9ACTN</name>
<dbReference type="CDD" id="cd07067">
    <property type="entry name" value="HP_PGM_like"/>
    <property type="match status" value="1"/>
</dbReference>
<dbReference type="SMART" id="SM00855">
    <property type="entry name" value="PGAM"/>
    <property type="match status" value="1"/>
</dbReference>
<dbReference type="RefSeq" id="WP_253763127.1">
    <property type="nucleotide sequence ID" value="NZ_JAMZDZ010000001.1"/>
</dbReference>
<dbReference type="InterPro" id="IPR029033">
    <property type="entry name" value="His_PPase_superfam"/>
</dbReference>
<organism evidence="1 2">
    <name type="scientific">Hamadaea flava</name>
    <dbReference type="NCBI Taxonomy" id="1742688"/>
    <lineage>
        <taxon>Bacteria</taxon>
        <taxon>Bacillati</taxon>
        <taxon>Actinomycetota</taxon>
        <taxon>Actinomycetes</taxon>
        <taxon>Micromonosporales</taxon>
        <taxon>Micromonosporaceae</taxon>
        <taxon>Hamadaea</taxon>
    </lineage>
</organism>
<dbReference type="Proteomes" id="UP001595816">
    <property type="component" value="Unassembled WGS sequence"/>
</dbReference>
<dbReference type="PROSITE" id="PS00175">
    <property type="entry name" value="PG_MUTASE"/>
    <property type="match status" value="1"/>
</dbReference>
<keyword evidence="2" id="KW-1185">Reference proteome</keyword>
<dbReference type="InterPro" id="IPR013078">
    <property type="entry name" value="His_Pase_superF_clade-1"/>
</dbReference>
<dbReference type="PANTHER" id="PTHR48100">
    <property type="entry name" value="BROAD-SPECIFICITY PHOSPHATASE YOR283W-RELATED"/>
    <property type="match status" value="1"/>
</dbReference>
<proteinExistence type="predicted"/>
<dbReference type="Pfam" id="PF00300">
    <property type="entry name" value="His_Phos_1"/>
    <property type="match status" value="1"/>
</dbReference>
<evidence type="ECO:0000313" key="1">
    <source>
        <dbReference type="EMBL" id="MFC4135252.1"/>
    </source>
</evidence>
<dbReference type="InterPro" id="IPR050275">
    <property type="entry name" value="PGM_Phosphatase"/>
</dbReference>
<comment type="caution">
    <text evidence="1">The sequence shown here is derived from an EMBL/GenBank/DDBJ whole genome shotgun (WGS) entry which is preliminary data.</text>
</comment>
<evidence type="ECO:0000313" key="2">
    <source>
        <dbReference type="Proteomes" id="UP001595816"/>
    </source>
</evidence>
<dbReference type="EMBL" id="JBHSAY010000020">
    <property type="protein sequence ID" value="MFC4135252.1"/>
    <property type="molecule type" value="Genomic_DNA"/>
</dbReference>
<dbReference type="Gene3D" id="3.40.50.1240">
    <property type="entry name" value="Phosphoglycerate mutase-like"/>
    <property type="match status" value="1"/>
</dbReference>
<dbReference type="SUPFAM" id="SSF53254">
    <property type="entry name" value="Phosphoglycerate mutase-like"/>
    <property type="match status" value="1"/>
</dbReference>
<protein>
    <submittedName>
        <fullName evidence="1">Histidine phosphatase family protein</fullName>
    </submittedName>
</protein>
<dbReference type="InterPro" id="IPR001345">
    <property type="entry name" value="PG/BPGM_mutase_AS"/>
</dbReference>
<gene>
    <name evidence="1" type="ORF">ACFOZ4_31970</name>
</gene>